<keyword evidence="2" id="KW-1185">Reference proteome</keyword>
<evidence type="ECO:0000313" key="1">
    <source>
        <dbReference type="EMBL" id="GJT69444.1"/>
    </source>
</evidence>
<proteinExistence type="predicted"/>
<reference evidence="1" key="2">
    <citation type="submission" date="2022-01" db="EMBL/GenBank/DDBJ databases">
        <authorList>
            <person name="Yamashiro T."/>
            <person name="Shiraishi A."/>
            <person name="Satake H."/>
            <person name="Nakayama K."/>
        </authorList>
    </citation>
    <scope>NUCLEOTIDE SEQUENCE</scope>
</reference>
<evidence type="ECO:0000313" key="2">
    <source>
        <dbReference type="Proteomes" id="UP001151760"/>
    </source>
</evidence>
<organism evidence="1 2">
    <name type="scientific">Tanacetum coccineum</name>
    <dbReference type="NCBI Taxonomy" id="301880"/>
    <lineage>
        <taxon>Eukaryota</taxon>
        <taxon>Viridiplantae</taxon>
        <taxon>Streptophyta</taxon>
        <taxon>Embryophyta</taxon>
        <taxon>Tracheophyta</taxon>
        <taxon>Spermatophyta</taxon>
        <taxon>Magnoliopsida</taxon>
        <taxon>eudicotyledons</taxon>
        <taxon>Gunneridae</taxon>
        <taxon>Pentapetalae</taxon>
        <taxon>asterids</taxon>
        <taxon>campanulids</taxon>
        <taxon>Asterales</taxon>
        <taxon>Asteraceae</taxon>
        <taxon>Asteroideae</taxon>
        <taxon>Anthemideae</taxon>
        <taxon>Anthemidinae</taxon>
        <taxon>Tanacetum</taxon>
    </lineage>
</organism>
<sequence>MMNEHFWQMSQLSIVSESNEKGEQFLFRWRCNEFFSLKSLADVESLAEYFNIKLTFLVCQLKLIECRLLDLGNYVLKLLHEDFWYICSGKESLVEGSVLDDVKHDLVSLFLLSHSGINPHVYGTNPDFVSFGNRCLFTSNLLNFLLIHDSA</sequence>
<comment type="caution">
    <text evidence="1">The sequence shown here is derived from an EMBL/GenBank/DDBJ whole genome shotgun (WGS) entry which is preliminary data.</text>
</comment>
<accession>A0ABQ5G1E8</accession>
<dbReference type="EMBL" id="BQNB010017988">
    <property type="protein sequence ID" value="GJT69444.1"/>
    <property type="molecule type" value="Genomic_DNA"/>
</dbReference>
<dbReference type="Proteomes" id="UP001151760">
    <property type="component" value="Unassembled WGS sequence"/>
</dbReference>
<gene>
    <name evidence="1" type="ORF">Tco_1028730</name>
</gene>
<reference evidence="1" key="1">
    <citation type="journal article" date="2022" name="Int. J. Mol. Sci.">
        <title>Draft Genome of Tanacetum Coccineum: Genomic Comparison of Closely Related Tanacetum-Family Plants.</title>
        <authorList>
            <person name="Yamashiro T."/>
            <person name="Shiraishi A."/>
            <person name="Nakayama K."/>
            <person name="Satake H."/>
        </authorList>
    </citation>
    <scope>NUCLEOTIDE SEQUENCE</scope>
</reference>
<protein>
    <recommendedName>
        <fullName evidence="3">Maturase K</fullName>
    </recommendedName>
</protein>
<name>A0ABQ5G1E8_9ASTR</name>
<evidence type="ECO:0008006" key="3">
    <source>
        <dbReference type="Google" id="ProtNLM"/>
    </source>
</evidence>